<gene>
    <name evidence="4" type="primary">SRRD</name>
</gene>
<evidence type="ECO:0000313" key="4">
    <source>
        <dbReference type="RefSeq" id="XP_033810238.1"/>
    </source>
</evidence>
<dbReference type="PANTHER" id="PTHR28626">
    <property type="entry name" value="SRR1-LIKE PROTEIN"/>
    <property type="match status" value="1"/>
</dbReference>
<organism evidence="3 4">
    <name type="scientific">Geotrypetes seraphini</name>
    <name type="common">Gaboon caecilian</name>
    <name type="synonym">Caecilia seraphini</name>
    <dbReference type="NCBI Taxonomy" id="260995"/>
    <lineage>
        <taxon>Eukaryota</taxon>
        <taxon>Metazoa</taxon>
        <taxon>Chordata</taxon>
        <taxon>Craniata</taxon>
        <taxon>Vertebrata</taxon>
        <taxon>Euteleostomi</taxon>
        <taxon>Amphibia</taxon>
        <taxon>Gymnophiona</taxon>
        <taxon>Geotrypetes</taxon>
    </lineage>
</organism>
<keyword evidence="3" id="KW-1185">Reference proteome</keyword>
<dbReference type="RefSeq" id="XP_033810238.1">
    <property type="nucleotide sequence ID" value="XM_033954347.1"/>
</dbReference>
<evidence type="ECO:0000256" key="1">
    <source>
        <dbReference type="ARBA" id="ARBA00009856"/>
    </source>
</evidence>
<protein>
    <submittedName>
        <fullName evidence="4">SRR1-like protein isoform X1</fullName>
    </submittedName>
</protein>
<accession>A0A6P8RYK2</accession>
<dbReference type="InterPro" id="IPR012942">
    <property type="entry name" value="SRR1-like"/>
</dbReference>
<comment type="similarity">
    <text evidence="1">Belongs to the SRR1 family.</text>
</comment>
<proteinExistence type="inferred from homology"/>
<dbReference type="PANTHER" id="PTHR28626:SF3">
    <property type="entry name" value="SRR1-LIKE PROTEIN"/>
    <property type="match status" value="1"/>
</dbReference>
<reference evidence="4" key="1">
    <citation type="submission" date="2025-08" db="UniProtKB">
        <authorList>
            <consortium name="RefSeq"/>
        </authorList>
    </citation>
    <scope>IDENTIFICATION</scope>
</reference>
<dbReference type="OrthoDB" id="551431at2759"/>
<sequence length="327" mass="37818">MEGCPWQTVSSKKGTKKRINKIRTEIGGEGTTSWESGCQDNEVDCGKIKLKIQQAKEELTTSTFWYFCQRLIEDCFSKFVEQIKEKPSFRVEDIRPGEEPSSTPLHQQDTQLVPEPGEGALGSRHEFNCVCYGVGRFSSCITSRYQLALLLLLLEKLQVPKHRCRVFDPLFSRWEIAILQALGLTVVFENEEGKHKILTPTIFYMIHCGKALYNNLLWRNWSVDSLSKVIIIGNSFKRIEERLLARILMRDYVYISKILKQTEETAFPEDPQYLAMFSDTSVHWFPVQKLKEVPSEMWLPAEEPAYLECEELEIIRNQRQGNKIVGP</sequence>
<dbReference type="Pfam" id="PF07985">
    <property type="entry name" value="SRR1"/>
    <property type="match status" value="1"/>
</dbReference>
<dbReference type="KEGG" id="gsh:117364755"/>
<dbReference type="Proteomes" id="UP000515159">
    <property type="component" value="Chromosome 8"/>
</dbReference>
<evidence type="ECO:0000259" key="2">
    <source>
        <dbReference type="Pfam" id="PF07985"/>
    </source>
</evidence>
<dbReference type="FunCoup" id="A0A6P8RYK2">
    <property type="interactions" value="2819"/>
</dbReference>
<dbReference type="CTD" id="402055"/>
<dbReference type="AlphaFoldDB" id="A0A6P8RYK2"/>
<dbReference type="GO" id="GO:0005634">
    <property type="term" value="C:nucleus"/>
    <property type="evidence" value="ECO:0007669"/>
    <property type="project" value="TreeGrafter"/>
</dbReference>
<dbReference type="InParanoid" id="A0A6P8RYK2"/>
<dbReference type="InterPro" id="IPR040044">
    <property type="entry name" value="SRR1L"/>
</dbReference>
<name>A0A6P8RYK2_GEOSA</name>
<dbReference type="GO" id="GO:0005737">
    <property type="term" value="C:cytoplasm"/>
    <property type="evidence" value="ECO:0007669"/>
    <property type="project" value="TreeGrafter"/>
</dbReference>
<evidence type="ECO:0000313" key="3">
    <source>
        <dbReference type="Proteomes" id="UP000515159"/>
    </source>
</evidence>
<feature type="domain" description="SRR1-like" evidence="2">
    <location>
        <begin position="127"/>
        <end position="284"/>
    </location>
</feature>
<dbReference type="GeneID" id="117364755"/>